<comment type="function">
    <text evidence="2">An aminoacyl-tRNA editing enzyme that deacylates mischarged D-aminoacyl-tRNAs. Also deacylates mischarged glycyl-tRNA(Ala), protecting cells against glycine mischarging by AlaRS. Acts via tRNA-based rather than protein-based catalysis; rejects L-amino acids rather than detecting D-amino acids in the active site. By recycling D-aminoacyl-tRNA to D-amino acids and free tRNA molecules, this enzyme counteracts the toxicity associated with the formation of D-aminoacyl-tRNA entities in vivo and helps enforce protein L-homochirality.</text>
</comment>
<comment type="subunit">
    <text evidence="2">Homodimer.</text>
</comment>
<dbReference type="EMBL" id="BRLB01000004">
    <property type="protein sequence ID" value="GKX29386.1"/>
    <property type="molecule type" value="Genomic_DNA"/>
</dbReference>
<dbReference type="InterPro" id="IPR003732">
    <property type="entry name" value="Daa-tRNA_deacyls_DTD"/>
</dbReference>
<evidence type="ECO:0000256" key="1">
    <source>
        <dbReference type="ARBA" id="ARBA00009673"/>
    </source>
</evidence>
<dbReference type="NCBIfam" id="TIGR00256">
    <property type="entry name" value="D-aminoacyl-tRNA deacylase"/>
    <property type="match status" value="1"/>
</dbReference>
<protein>
    <recommendedName>
        <fullName evidence="2">D-aminoacyl-tRNA deacylase</fullName>
        <shortName evidence="2">DTD</shortName>
        <ecNumber evidence="2">3.1.1.96</ecNumber>
    </recommendedName>
    <alternativeName>
        <fullName evidence="2">Gly-tRNA(Ala) deacylase</fullName>
        <ecNumber evidence="2">3.1.1.-</ecNumber>
    </alternativeName>
</protein>
<dbReference type="Proteomes" id="UP001144256">
    <property type="component" value="Unassembled WGS sequence"/>
</dbReference>
<dbReference type="PANTHER" id="PTHR10472">
    <property type="entry name" value="D-TYROSYL-TRNA TYR DEACYLASE"/>
    <property type="match status" value="1"/>
</dbReference>
<dbReference type="RefSeq" id="WP_281814852.1">
    <property type="nucleotide sequence ID" value="NZ_BRLB01000004.1"/>
</dbReference>
<comment type="similarity">
    <text evidence="1 2">Belongs to the DTD family.</text>
</comment>
<keyword evidence="2" id="KW-0694">RNA-binding</keyword>
<accession>A0A9W6DDU4</accession>
<name>A0A9W6DDU4_9FIRM</name>
<dbReference type="PANTHER" id="PTHR10472:SF5">
    <property type="entry name" value="D-AMINOACYL-TRNA DEACYLASE 1"/>
    <property type="match status" value="1"/>
</dbReference>
<dbReference type="FunFam" id="3.50.80.10:FF:000001">
    <property type="entry name" value="D-aminoacyl-tRNA deacylase"/>
    <property type="match status" value="1"/>
</dbReference>
<comment type="domain">
    <text evidence="2">A Gly-cisPro motif from one monomer fits into the active site of the other monomer to allow specific chiral rejection of L-amino acids.</text>
</comment>
<dbReference type="InterPro" id="IPR023509">
    <property type="entry name" value="DTD-like_sf"/>
</dbReference>
<dbReference type="GO" id="GO:0005737">
    <property type="term" value="C:cytoplasm"/>
    <property type="evidence" value="ECO:0007669"/>
    <property type="project" value="UniProtKB-SubCell"/>
</dbReference>
<sequence length="149" mass="16949">MRVVIQRVKQASVEVEGEVIGEIGKGLLVLVGFLDTDDMKVYDYMLDKIINLRIFEDSEDKMNLSVKDVNGEICIVPNFTLYGDCRKGRRPSYSSAAKPDKARIIFEEFMKRANEKYDGIKQGLFQADMKVELLNDGPVTLLLDSDKMF</sequence>
<gene>
    <name evidence="2 3" type="primary">dtd</name>
    <name evidence="3" type="ORF">SH1V18_18660</name>
</gene>
<keyword evidence="2" id="KW-0963">Cytoplasm</keyword>
<dbReference type="GO" id="GO:0106026">
    <property type="term" value="F:Gly-tRNA(Ala) deacylase activity"/>
    <property type="evidence" value="ECO:0007669"/>
    <property type="project" value="UniProtKB-UniRule"/>
</dbReference>
<feature type="short sequence motif" description="Gly-cisPro motif, important for rejection of L-amino acids" evidence="2">
    <location>
        <begin position="137"/>
        <end position="138"/>
    </location>
</feature>
<keyword evidence="2" id="KW-0820">tRNA-binding</keyword>
<dbReference type="Gene3D" id="3.50.80.10">
    <property type="entry name" value="D-tyrosyl-tRNA(Tyr) deacylase"/>
    <property type="match status" value="1"/>
</dbReference>
<dbReference type="SUPFAM" id="SSF69500">
    <property type="entry name" value="DTD-like"/>
    <property type="match status" value="1"/>
</dbReference>
<evidence type="ECO:0000313" key="3">
    <source>
        <dbReference type="EMBL" id="GKX29386.1"/>
    </source>
</evidence>
<evidence type="ECO:0000256" key="2">
    <source>
        <dbReference type="HAMAP-Rule" id="MF_00518"/>
    </source>
</evidence>
<keyword evidence="2" id="KW-0378">Hydrolase</keyword>
<dbReference type="GO" id="GO:0000049">
    <property type="term" value="F:tRNA binding"/>
    <property type="evidence" value="ECO:0007669"/>
    <property type="project" value="UniProtKB-UniRule"/>
</dbReference>
<comment type="subcellular location">
    <subcellularLocation>
        <location evidence="2">Cytoplasm</location>
    </subcellularLocation>
</comment>
<dbReference type="AlphaFoldDB" id="A0A9W6DDU4"/>
<comment type="catalytic activity">
    <reaction evidence="2">
        <text>a D-aminoacyl-tRNA + H2O = a tRNA + a D-alpha-amino acid + H(+)</text>
        <dbReference type="Rhea" id="RHEA:13953"/>
        <dbReference type="Rhea" id="RHEA-COMP:10123"/>
        <dbReference type="Rhea" id="RHEA-COMP:10124"/>
        <dbReference type="ChEBI" id="CHEBI:15377"/>
        <dbReference type="ChEBI" id="CHEBI:15378"/>
        <dbReference type="ChEBI" id="CHEBI:59871"/>
        <dbReference type="ChEBI" id="CHEBI:78442"/>
        <dbReference type="ChEBI" id="CHEBI:79333"/>
        <dbReference type="EC" id="3.1.1.96"/>
    </reaction>
</comment>
<dbReference type="GO" id="GO:0051500">
    <property type="term" value="F:D-tyrosyl-tRNA(Tyr) deacylase activity"/>
    <property type="evidence" value="ECO:0007669"/>
    <property type="project" value="TreeGrafter"/>
</dbReference>
<dbReference type="EC" id="3.1.1.-" evidence="2"/>
<organism evidence="3 4">
    <name type="scientific">Vallitalea longa</name>
    <dbReference type="NCBI Taxonomy" id="2936439"/>
    <lineage>
        <taxon>Bacteria</taxon>
        <taxon>Bacillati</taxon>
        <taxon>Bacillota</taxon>
        <taxon>Clostridia</taxon>
        <taxon>Lachnospirales</taxon>
        <taxon>Vallitaleaceae</taxon>
        <taxon>Vallitalea</taxon>
    </lineage>
</organism>
<dbReference type="CDD" id="cd00563">
    <property type="entry name" value="Dtyr_deacylase"/>
    <property type="match status" value="1"/>
</dbReference>
<evidence type="ECO:0000313" key="4">
    <source>
        <dbReference type="Proteomes" id="UP001144256"/>
    </source>
</evidence>
<reference evidence="3" key="1">
    <citation type="submission" date="2022-06" db="EMBL/GenBank/DDBJ databases">
        <title>Vallitalea longa sp. nov., an anaerobic bacterium isolated from marine sediment.</title>
        <authorList>
            <person name="Hirano S."/>
            <person name="Terahara T."/>
            <person name="Mori K."/>
            <person name="Hamada M."/>
            <person name="Matsumoto R."/>
            <person name="Kobayashi T."/>
        </authorList>
    </citation>
    <scope>NUCLEOTIDE SEQUENCE</scope>
    <source>
        <strain evidence="3">SH18-1</strain>
    </source>
</reference>
<dbReference type="Pfam" id="PF02580">
    <property type="entry name" value="Tyr_Deacylase"/>
    <property type="match status" value="1"/>
</dbReference>
<proteinExistence type="inferred from homology"/>
<dbReference type="EC" id="3.1.1.96" evidence="2"/>
<comment type="caution">
    <text evidence="3">The sequence shown here is derived from an EMBL/GenBank/DDBJ whole genome shotgun (WGS) entry which is preliminary data.</text>
</comment>
<keyword evidence="4" id="KW-1185">Reference proteome</keyword>
<dbReference type="HAMAP" id="MF_00518">
    <property type="entry name" value="Deacylase_Dtd"/>
    <property type="match status" value="1"/>
</dbReference>
<dbReference type="GO" id="GO:0043908">
    <property type="term" value="F:Ser(Gly)-tRNA(Ala) hydrolase activity"/>
    <property type="evidence" value="ECO:0007669"/>
    <property type="project" value="UniProtKB-UniRule"/>
</dbReference>
<comment type="catalytic activity">
    <reaction evidence="2">
        <text>glycyl-tRNA(Ala) + H2O = tRNA(Ala) + glycine + H(+)</text>
        <dbReference type="Rhea" id="RHEA:53744"/>
        <dbReference type="Rhea" id="RHEA-COMP:9657"/>
        <dbReference type="Rhea" id="RHEA-COMP:13640"/>
        <dbReference type="ChEBI" id="CHEBI:15377"/>
        <dbReference type="ChEBI" id="CHEBI:15378"/>
        <dbReference type="ChEBI" id="CHEBI:57305"/>
        <dbReference type="ChEBI" id="CHEBI:78442"/>
        <dbReference type="ChEBI" id="CHEBI:78522"/>
    </reaction>
</comment>
<dbReference type="GO" id="GO:0019478">
    <property type="term" value="P:D-amino acid catabolic process"/>
    <property type="evidence" value="ECO:0007669"/>
    <property type="project" value="UniProtKB-UniRule"/>
</dbReference>